<keyword evidence="1" id="KW-0472">Membrane</keyword>
<dbReference type="SUPFAM" id="SSF103481">
    <property type="entry name" value="Multidrug resistance efflux transporter EmrE"/>
    <property type="match status" value="1"/>
</dbReference>
<keyword evidence="1" id="KW-0812">Transmembrane</keyword>
<dbReference type="OrthoDB" id="9097160at2"/>
<keyword evidence="1" id="KW-1133">Transmembrane helix</keyword>
<protein>
    <recommendedName>
        <fullName evidence="4">EamA-like transporter family protein</fullName>
    </recommendedName>
</protein>
<feature type="transmembrane region" description="Helical" evidence="1">
    <location>
        <begin position="36"/>
        <end position="57"/>
    </location>
</feature>
<dbReference type="GO" id="GO:0005886">
    <property type="term" value="C:plasma membrane"/>
    <property type="evidence" value="ECO:0007669"/>
    <property type="project" value="TreeGrafter"/>
</dbReference>
<dbReference type="InterPro" id="IPR037185">
    <property type="entry name" value="EmrE-like"/>
</dbReference>
<dbReference type="Pfam" id="PF04657">
    <property type="entry name" value="DMT_YdcZ"/>
    <property type="match status" value="1"/>
</dbReference>
<evidence type="ECO:0000313" key="3">
    <source>
        <dbReference type="Proteomes" id="UP000238196"/>
    </source>
</evidence>
<reference evidence="2 3" key="1">
    <citation type="submission" date="2018-02" db="EMBL/GenBank/DDBJ databases">
        <title>novel marine gammaproteobacteria from coastal saline agro ecosystem.</title>
        <authorList>
            <person name="Krishnan R."/>
            <person name="Ramesh Kumar N."/>
        </authorList>
    </citation>
    <scope>NUCLEOTIDE SEQUENCE [LARGE SCALE GENOMIC DNA]</scope>
    <source>
        <strain evidence="2 3">228</strain>
    </source>
</reference>
<feature type="transmembrane region" description="Helical" evidence="1">
    <location>
        <begin position="69"/>
        <end position="90"/>
    </location>
</feature>
<comment type="caution">
    <text evidence="2">The sequence shown here is derived from an EMBL/GenBank/DDBJ whole genome shotgun (WGS) entry which is preliminary data.</text>
</comment>
<dbReference type="PANTHER" id="PTHR34821">
    <property type="entry name" value="INNER MEMBRANE PROTEIN YDCZ"/>
    <property type="match status" value="1"/>
</dbReference>
<proteinExistence type="predicted"/>
<dbReference type="InterPro" id="IPR006750">
    <property type="entry name" value="YdcZ"/>
</dbReference>
<dbReference type="AlphaFoldDB" id="A0A2S5KP82"/>
<dbReference type="PANTHER" id="PTHR34821:SF2">
    <property type="entry name" value="INNER MEMBRANE PROTEIN YDCZ"/>
    <property type="match status" value="1"/>
</dbReference>
<dbReference type="EMBL" id="PRLP01000045">
    <property type="protein sequence ID" value="PPC76654.1"/>
    <property type="molecule type" value="Genomic_DNA"/>
</dbReference>
<name>A0A2S5KP82_9PROT</name>
<sequence>MISFILLALLNGLCIGASRAINGRLGSHIGAFPTSWWNHAVGFALLSALLLLTPGSTPALLETLHSAPLLSYAGGVIGVLFVALNSHVLARIGTTRTAVLVISGQMVTGVLLDFHGQWHTSTLAQLAGVALIVMGIYLSRRPVKPAASLATR</sequence>
<evidence type="ECO:0008006" key="4">
    <source>
        <dbReference type="Google" id="ProtNLM"/>
    </source>
</evidence>
<gene>
    <name evidence="2" type="ORF">C4K68_14275</name>
</gene>
<accession>A0A2S5KP82</accession>
<evidence type="ECO:0000313" key="2">
    <source>
        <dbReference type="EMBL" id="PPC76654.1"/>
    </source>
</evidence>
<evidence type="ECO:0000256" key="1">
    <source>
        <dbReference type="SAM" id="Phobius"/>
    </source>
</evidence>
<organism evidence="2 3">
    <name type="scientific">Proteobacteria bacterium 228</name>
    <dbReference type="NCBI Taxonomy" id="2083153"/>
    <lineage>
        <taxon>Bacteria</taxon>
        <taxon>Pseudomonadati</taxon>
        <taxon>Pseudomonadota</taxon>
    </lineage>
</organism>
<feature type="transmembrane region" description="Helical" evidence="1">
    <location>
        <begin position="118"/>
        <end position="138"/>
    </location>
</feature>
<dbReference type="Proteomes" id="UP000238196">
    <property type="component" value="Unassembled WGS sequence"/>
</dbReference>